<evidence type="ECO:0000313" key="14">
    <source>
        <dbReference type="Proteomes" id="UP000799324"/>
    </source>
</evidence>
<dbReference type="PANTHER" id="PTHR22600:SF26">
    <property type="entry name" value="BETA-N-ACETYLHEXOSAMINIDASE"/>
    <property type="match status" value="1"/>
</dbReference>
<evidence type="ECO:0000259" key="11">
    <source>
        <dbReference type="Pfam" id="PF00728"/>
    </source>
</evidence>
<evidence type="ECO:0000256" key="9">
    <source>
        <dbReference type="SAM" id="MobiDB-lite"/>
    </source>
</evidence>
<dbReference type="InterPro" id="IPR015883">
    <property type="entry name" value="Glyco_hydro_20_cat"/>
</dbReference>
<dbReference type="EC" id="3.2.1.52" evidence="7"/>
<dbReference type="GO" id="GO:0030203">
    <property type="term" value="P:glycosaminoglycan metabolic process"/>
    <property type="evidence" value="ECO:0007669"/>
    <property type="project" value="TreeGrafter"/>
</dbReference>
<keyword evidence="3 10" id="KW-0732">Signal</keyword>
<feature type="region of interest" description="Disordered" evidence="9">
    <location>
        <begin position="84"/>
        <end position="103"/>
    </location>
</feature>
<dbReference type="FunFam" id="3.20.20.80:FF:000063">
    <property type="entry name" value="Beta-hexosaminidase"/>
    <property type="match status" value="1"/>
</dbReference>
<feature type="active site" description="Proton donor" evidence="8">
    <location>
        <position position="348"/>
    </location>
</feature>
<reference evidence="13" key="1">
    <citation type="journal article" date="2020" name="Stud. Mycol.">
        <title>101 Dothideomycetes genomes: a test case for predicting lifestyles and emergence of pathogens.</title>
        <authorList>
            <person name="Haridas S."/>
            <person name="Albert R."/>
            <person name="Binder M."/>
            <person name="Bloem J."/>
            <person name="Labutti K."/>
            <person name="Salamov A."/>
            <person name="Andreopoulos B."/>
            <person name="Baker S."/>
            <person name="Barry K."/>
            <person name="Bills G."/>
            <person name="Bluhm B."/>
            <person name="Cannon C."/>
            <person name="Castanera R."/>
            <person name="Culley D."/>
            <person name="Daum C."/>
            <person name="Ezra D."/>
            <person name="Gonzalez J."/>
            <person name="Henrissat B."/>
            <person name="Kuo A."/>
            <person name="Liang C."/>
            <person name="Lipzen A."/>
            <person name="Lutzoni F."/>
            <person name="Magnuson J."/>
            <person name="Mondo S."/>
            <person name="Nolan M."/>
            <person name="Ohm R."/>
            <person name="Pangilinan J."/>
            <person name="Park H.-J."/>
            <person name="Ramirez L."/>
            <person name="Alfaro M."/>
            <person name="Sun H."/>
            <person name="Tritt A."/>
            <person name="Yoshinaga Y."/>
            <person name="Zwiers L.-H."/>
            <person name="Turgeon B."/>
            <person name="Goodwin S."/>
            <person name="Spatafora J."/>
            <person name="Crous P."/>
            <person name="Grigoriev I."/>
        </authorList>
    </citation>
    <scope>NUCLEOTIDE SEQUENCE</scope>
    <source>
        <strain evidence="13">CBS 122681</strain>
    </source>
</reference>
<dbReference type="Proteomes" id="UP000799324">
    <property type="component" value="Unassembled WGS sequence"/>
</dbReference>
<dbReference type="GO" id="GO:0016020">
    <property type="term" value="C:membrane"/>
    <property type="evidence" value="ECO:0007669"/>
    <property type="project" value="TreeGrafter"/>
</dbReference>
<feature type="signal peptide" evidence="10">
    <location>
        <begin position="1"/>
        <end position="22"/>
    </location>
</feature>
<feature type="domain" description="Glycoside hydrolase family 20 catalytic" evidence="11">
    <location>
        <begin position="184"/>
        <end position="547"/>
    </location>
</feature>
<dbReference type="InterPro" id="IPR025705">
    <property type="entry name" value="Beta_hexosaminidase_sua/sub"/>
</dbReference>
<dbReference type="PIRSF" id="PIRSF001093">
    <property type="entry name" value="B-hxosamndse_ab_euk"/>
    <property type="match status" value="1"/>
</dbReference>
<dbReference type="Pfam" id="PF14845">
    <property type="entry name" value="Glycohydro_20b2"/>
    <property type="match status" value="1"/>
</dbReference>
<name>A0A6A6TPX6_9PLEO</name>
<feature type="domain" description="Beta-hexosaminidase eukaryotic type N-terminal" evidence="12">
    <location>
        <begin position="27"/>
        <end position="161"/>
    </location>
</feature>
<dbReference type="GO" id="GO:0016231">
    <property type="term" value="F:beta-N-acetylglucosaminidase activity"/>
    <property type="evidence" value="ECO:0007669"/>
    <property type="project" value="TreeGrafter"/>
</dbReference>
<evidence type="ECO:0000256" key="2">
    <source>
        <dbReference type="ARBA" id="ARBA00006285"/>
    </source>
</evidence>
<keyword evidence="4 7" id="KW-0378">Hydrolase</keyword>
<evidence type="ECO:0000313" key="13">
    <source>
        <dbReference type="EMBL" id="KAF2661496.1"/>
    </source>
</evidence>
<evidence type="ECO:0000256" key="4">
    <source>
        <dbReference type="ARBA" id="ARBA00022801"/>
    </source>
</evidence>
<evidence type="ECO:0000256" key="10">
    <source>
        <dbReference type="SAM" id="SignalP"/>
    </source>
</evidence>
<dbReference type="PRINTS" id="PR00738">
    <property type="entry name" value="GLHYDRLASE20"/>
</dbReference>
<dbReference type="Pfam" id="PF00728">
    <property type="entry name" value="Glyco_hydro_20"/>
    <property type="match status" value="1"/>
</dbReference>
<proteinExistence type="inferred from homology"/>
<keyword evidence="14" id="KW-1185">Reference proteome</keyword>
<organism evidence="13 14">
    <name type="scientific">Lophiostoma macrostomum CBS 122681</name>
    <dbReference type="NCBI Taxonomy" id="1314788"/>
    <lineage>
        <taxon>Eukaryota</taxon>
        <taxon>Fungi</taxon>
        <taxon>Dikarya</taxon>
        <taxon>Ascomycota</taxon>
        <taxon>Pezizomycotina</taxon>
        <taxon>Dothideomycetes</taxon>
        <taxon>Pleosporomycetidae</taxon>
        <taxon>Pleosporales</taxon>
        <taxon>Lophiostomataceae</taxon>
        <taxon>Lophiostoma</taxon>
    </lineage>
</organism>
<sequence>MRNLLPAIVATATALFARQAEAVAANPLPKPQNITWGSSGAFSVGALTLDGPDHDVLQAGFNRAIEAIVDLRWIPAATEAPVRSFQPFPTPTGTASKLRKRSNETGSLTNVKVQVDDTHATLSHGVDESYTLDITQGSSTVEITAKTIYGALHAFTTLQQIVINDGTGNFIVEQPVSIQDSPLYPVRGIMIDSGRNFISKKKIFEQVDGMALSKLNVLHWHIVDAQSWPLQVEAYPEMTKDAYSPNEVYTQAVLADIINYAAARGVRILPEIDMPGHANSGWKQVDRDMMSCIDSWWSNDVWATHTAVEPNPGQLDILNNKTYDVTGKVYKEMAKIFPDTWFHIGGDELHMNCYNFSTLISSYFASGHTMGDLVQYWVDHALPNFRAASNKTFVMWEDVVISPDAAASGTVPKDVVLQAWNNGLENIFNLTRDGYRVIVSSSDFMYLDCGYGGWVGNDARYNVLINPNKTDGSANFNYLGNGGSWCAPYKTWQRIYDYDFTATLSDTQKALVQGAIAPLWSEQVDDVVISQKMWPRAAALAELVWSGNRDKDGNKRTTELTQRILNFREYLVKSGVQAAPLMPKFCARNPHQCDLNLNQTALWAEPPTSL</sequence>
<dbReference type="SUPFAM" id="SSF55545">
    <property type="entry name" value="beta-N-acetylhexosaminidase-like domain"/>
    <property type="match status" value="1"/>
</dbReference>
<evidence type="ECO:0000256" key="8">
    <source>
        <dbReference type="PIRSR" id="PIRSR001093-1"/>
    </source>
</evidence>
<keyword evidence="5" id="KW-0325">Glycoprotein</keyword>
<dbReference type="InterPro" id="IPR029018">
    <property type="entry name" value="Hex-like_dom2"/>
</dbReference>
<comment type="similarity">
    <text evidence="2 7">Belongs to the glycosyl hydrolase 20 family.</text>
</comment>
<dbReference type="OrthoDB" id="428480at2759"/>
<dbReference type="SUPFAM" id="SSF51445">
    <property type="entry name" value="(Trans)glycosidases"/>
    <property type="match status" value="1"/>
</dbReference>
<dbReference type="GO" id="GO:0005975">
    <property type="term" value="P:carbohydrate metabolic process"/>
    <property type="evidence" value="ECO:0007669"/>
    <property type="project" value="InterPro"/>
</dbReference>
<feature type="chain" id="PRO_5025623092" description="Beta-hexosaminidase" evidence="10">
    <location>
        <begin position="23"/>
        <end position="610"/>
    </location>
</feature>
<dbReference type="EMBL" id="MU004293">
    <property type="protein sequence ID" value="KAF2661496.1"/>
    <property type="molecule type" value="Genomic_DNA"/>
</dbReference>
<evidence type="ECO:0000256" key="5">
    <source>
        <dbReference type="ARBA" id="ARBA00023180"/>
    </source>
</evidence>
<protein>
    <recommendedName>
        <fullName evidence="7">Beta-hexosaminidase</fullName>
        <ecNumber evidence="7">3.2.1.52</ecNumber>
    </recommendedName>
</protein>
<evidence type="ECO:0000256" key="7">
    <source>
        <dbReference type="PIRNR" id="PIRNR001093"/>
    </source>
</evidence>
<evidence type="ECO:0000259" key="12">
    <source>
        <dbReference type="Pfam" id="PF14845"/>
    </source>
</evidence>
<dbReference type="Gene3D" id="3.30.379.10">
    <property type="entry name" value="Chitobiase/beta-hexosaminidase domain 2-like"/>
    <property type="match status" value="1"/>
</dbReference>
<evidence type="ECO:0000256" key="3">
    <source>
        <dbReference type="ARBA" id="ARBA00022729"/>
    </source>
</evidence>
<dbReference type="InterPro" id="IPR029019">
    <property type="entry name" value="HEX_eukaryotic_N"/>
</dbReference>
<gene>
    <name evidence="13" type="ORF">K491DRAFT_586935</name>
</gene>
<dbReference type="AlphaFoldDB" id="A0A6A6TPX6"/>
<accession>A0A6A6TPX6</accession>
<keyword evidence="6 7" id="KW-0326">Glycosidase</keyword>
<comment type="catalytic activity">
    <reaction evidence="1 7">
        <text>Hydrolysis of terminal non-reducing N-acetyl-D-hexosamine residues in N-acetyl-beta-D-hexosaminides.</text>
        <dbReference type="EC" id="3.2.1.52"/>
    </reaction>
</comment>
<dbReference type="InterPro" id="IPR017853">
    <property type="entry name" value="GH"/>
</dbReference>
<evidence type="ECO:0000256" key="1">
    <source>
        <dbReference type="ARBA" id="ARBA00001231"/>
    </source>
</evidence>
<dbReference type="Gene3D" id="3.20.20.80">
    <property type="entry name" value="Glycosidases"/>
    <property type="match status" value="1"/>
</dbReference>
<dbReference type="PANTHER" id="PTHR22600">
    <property type="entry name" value="BETA-HEXOSAMINIDASE"/>
    <property type="match status" value="1"/>
</dbReference>
<evidence type="ECO:0000256" key="6">
    <source>
        <dbReference type="ARBA" id="ARBA00023295"/>
    </source>
</evidence>